<gene>
    <name evidence="3" type="ORF">CMV_010531</name>
</gene>
<evidence type="ECO:0000256" key="2">
    <source>
        <dbReference type="PROSITE-ProRule" id="PRU00708"/>
    </source>
</evidence>
<evidence type="ECO:0000313" key="3">
    <source>
        <dbReference type="EMBL" id="KAF3965257.1"/>
    </source>
</evidence>
<dbReference type="InterPro" id="IPR046960">
    <property type="entry name" value="PPR_At4g14850-like_plant"/>
</dbReference>
<dbReference type="Pfam" id="PF01535">
    <property type="entry name" value="PPR"/>
    <property type="match status" value="1"/>
</dbReference>
<dbReference type="OrthoDB" id="731210at2759"/>
<dbReference type="GO" id="GO:0003723">
    <property type="term" value="F:RNA binding"/>
    <property type="evidence" value="ECO:0007669"/>
    <property type="project" value="InterPro"/>
</dbReference>
<dbReference type="PROSITE" id="PS51375">
    <property type="entry name" value="PPR"/>
    <property type="match status" value="1"/>
</dbReference>
<dbReference type="Pfam" id="PF13041">
    <property type="entry name" value="PPR_2"/>
    <property type="match status" value="1"/>
</dbReference>
<organism evidence="3 4">
    <name type="scientific">Castanea mollissima</name>
    <name type="common">Chinese chestnut</name>
    <dbReference type="NCBI Taxonomy" id="60419"/>
    <lineage>
        <taxon>Eukaryota</taxon>
        <taxon>Viridiplantae</taxon>
        <taxon>Streptophyta</taxon>
        <taxon>Embryophyta</taxon>
        <taxon>Tracheophyta</taxon>
        <taxon>Spermatophyta</taxon>
        <taxon>Magnoliopsida</taxon>
        <taxon>eudicotyledons</taxon>
        <taxon>Gunneridae</taxon>
        <taxon>Pentapetalae</taxon>
        <taxon>rosids</taxon>
        <taxon>fabids</taxon>
        <taxon>Fagales</taxon>
        <taxon>Fagaceae</taxon>
        <taxon>Castanea</taxon>
    </lineage>
</organism>
<dbReference type="Gene3D" id="1.25.40.10">
    <property type="entry name" value="Tetratricopeptide repeat domain"/>
    <property type="match status" value="1"/>
</dbReference>
<dbReference type="EMBL" id="JRKL02001223">
    <property type="protein sequence ID" value="KAF3965257.1"/>
    <property type="molecule type" value="Genomic_DNA"/>
</dbReference>
<dbReference type="InterPro" id="IPR011990">
    <property type="entry name" value="TPR-like_helical_dom_sf"/>
</dbReference>
<name>A0A8J4R5B7_9ROSI</name>
<dbReference type="Proteomes" id="UP000737018">
    <property type="component" value="Unassembled WGS sequence"/>
</dbReference>
<accession>A0A8J4R5B7</accession>
<protein>
    <recommendedName>
        <fullName evidence="5">Pentatricopeptide repeat-containing protein</fullName>
    </recommendedName>
</protein>
<feature type="repeat" description="PPR" evidence="2">
    <location>
        <begin position="126"/>
        <end position="160"/>
    </location>
</feature>
<dbReference type="AlphaFoldDB" id="A0A8J4R5B7"/>
<evidence type="ECO:0000256" key="1">
    <source>
        <dbReference type="ARBA" id="ARBA00022737"/>
    </source>
</evidence>
<dbReference type="InterPro" id="IPR002885">
    <property type="entry name" value="PPR_rpt"/>
</dbReference>
<comment type="caution">
    <text evidence="3">The sequence shown here is derived from an EMBL/GenBank/DDBJ whole genome shotgun (WGS) entry which is preliminary data.</text>
</comment>
<dbReference type="NCBIfam" id="TIGR00756">
    <property type="entry name" value="PPR"/>
    <property type="match status" value="1"/>
</dbReference>
<proteinExistence type="predicted"/>
<dbReference type="GO" id="GO:0009451">
    <property type="term" value="P:RNA modification"/>
    <property type="evidence" value="ECO:0007669"/>
    <property type="project" value="InterPro"/>
</dbReference>
<evidence type="ECO:0000313" key="4">
    <source>
        <dbReference type="Proteomes" id="UP000737018"/>
    </source>
</evidence>
<dbReference type="PANTHER" id="PTHR24015">
    <property type="entry name" value="OS07G0578800 PROTEIN-RELATED"/>
    <property type="match status" value="1"/>
</dbReference>
<keyword evidence="4" id="KW-1185">Reference proteome</keyword>
<keyword evidence="1" id="KW-0677">Repeat</keyword>
<sequence length="263" mass="29768">MIKAPRLCELGMKLDDWSGVVEPLIVWLSHGLNQHHRHSPQNWLSLKSCFNSLCCSVLFRYSLYAHLFQIFSSNHAIVEARKVESHLVTFSPTPPVFLLNRAIETYGKCGCLVDARELFEEMPQRDGGSWNAMITAYTQGGYPEKALSLFSNMNKSGVYASEVTFASVLGSCGAVLALCLSRQVHGLIVKYGFVGNVILESSIVDVFEKCQVIKDGRRMFDEIKNPITVSWNVIVRWHLEMDAVFMFFQIFQTAVRPFNFTIL</sequence>
<evidence type="ECO:0008006" key="5">
    <source>
        <dbReference type="Google" id="ProtNLM"/>
    </source>
</evidence>
<reference evidence="3" key="1">
    <citation type="submission" date="2020-03" db="EMBL/GenBank/DDBJ databases">
        <title>Castanea mollissima Vanexum genome sequencing.</title>
        <authorList>
            <person name="Staton M."/>
        </authorList>
    </citation>
    <scope>NUCLEOTIDE SEQUENCE</scope>
    <source>
        <tissue evidence="3">Leaf</tissue>
    </source>
</reference>